<dbReference type="GO" id="GO:0000976">
    <property type="term" value="F:transcription cis-regulatory region binding"/>
    <property type="evidence" value="ECO:0007669"/>
    <property type="project" value="TreeGrafter"/>
</dbReference>
<organism evidence="6">
    <name type="scientific">Vecturithrix granuli</name>
    <dbReference type="NCBI Taxonomy" id="1499967"/>
    <lineage>
        <taxon>Bacteria</taxon>
        <taxon>Candidatus Moduliflexota</taxon>
        <taxon>Candidatus Vecturitrichia</taxon>
        <taxon>Candidatus Vecturitrichales</taxon>
        <taxon>Candidatus Vecturitrichaceae</taxon>
        <taxon>Candidatus Vecturithrix</taxon>
    </lineage>
</organism>
<dbReference type="SUPFAM" id="SSF53822">
    <property type="entry name" value="Periplasmic binding protein-like I"/>
    <property type="match status" value="1"/>
</dbReference>
<gene>
    <name evidence="6" type="ORF">U27_02354</name>
</gene>
<dbReference type="HOGENOM" id="CLU_037628_6_1_0"/>
<dbReference type="Gene3D" id="1.10.260.40">
    <property type="entry name" value="lambda repressor-like DNA-binding domains"/>
    <property type="match status" value="1"/>
</dbReference>
<evidence type="ECO:0000256" key="1">
    <source>
        <dbReference type="ARBA" id="ARBA00022491"/>
    </source>
</evidence>
<accession>A0A0S6W760</accession>
<evidence type="ECO:0000259" key="5">
    <source>
        <dbReference type="PROSITE" id="PS50932"/>
    </source>
</evidence>
<protein>
    <submittedName>
        <fullName evidence="6">Transcriptional regulator, LacI family</fullName>
    </submittedName>
</protein>
<dbReference type="InterPro" id="IPR028082">
    <property type="entry name" value="Peripla_BP_I"/>
</dbReference>
<name>A0A0S6W760_VECG1</name>
<proteinExistence type="predicted"/>
<dbReference type="PRINTS" id="PR00036">
    <property type="entry name" value="HTHLACI"/>
</dbReference>
<sequence length="336" mass="37113">MSTIKDVANLAQVSIATVSRVLNNTGPVRSELEERVLDAVRKLSYQPNKMARSLRRSESLTIGVLIPDSRNPFFAELAKGIEDTCAAVGYTVVLCNTDEQTEKAIHYLNTLYQQRVAGLIVVSPGQIAAHLQRLLDRRFPLVIADRPLPLLETDSVVADNYSGACQAMQHLLGSEHRRIGLIVSDRYLETVRLRWAGVEDTLRMAGIALDNHLIYSKGDFLPQSGYAGAEMLLKQEHPPTAIFAFNDLMAYGVLHYAQTNGWQVPEGLAVIGFDDIMMSSYTNPSLSTVAQPKYELGQKAAEMLLRRFQQSNAPFQQIVLPTSLIVRASTSAAVKL</sequence>
<keyword evidence="3" id="KW-0238">DNA-binding</keyword>
<dbReference type="SMART" id="SM00354">
    <property type="entry name" value="HTH_LACI"/>
    <property type="match status" value="1"/>
</dbReference>
<keyword evidence="1" id="KW-0678">Repressor</keyword>
<dbReference type="Proteomes" id="UP000030661">
    <property type="component" value="Unassembled WGS sequence"/>
</dbReference>
<dbReference type="PANTHER" id="PTHR30146:SF148">
    <property type="entry name" value="HTH-TYPE TRANSCRIPTIONAL REPRESSOR PURR-RELATED"/>
    <property type="match status" value="1"/>
</dbReference>
<evidence type="ECO:0000256" key="2">
    <source>
        <dbReference type="ARBA" id="ARBA00023015"/>
    </source>
</evidence>
<evidence type="ECO:0000256" key="4">
    <source>
        <dbReference type="ARBA" id="ARBA00023163"/>
    </source>
</evidence>
<feature type="domain" description="HTH lacI-type" evidence="5">
    <location>
        <begin position="2"/>
        <end position="56"/>
    </location>
</feature>
<dbReference type="SUPFAM" id="SSF47413">
    <property type="entry name" value="lambda repressor-like DNA-binding domains"/>
    <property type="match status" value="1"/>
</dbReference>
<evidence type="ECO:0000313" key="7">
    <source>
        <dbReference type="Proteomes" id="UP000030661"/>
    </source>
</evidence>
<dbReference type="eggNOG" id="COG1609">
    <property type="taxonomic scope" value="Bacteria"/>
</dbReference>
<dbReference type="InterPro" id="IPR046335">
    <property type="entry name" value="LacI/GalR-like_sensor"/>
</dbReference>
<dbReference type="Gene3D" id="3.40.50.2300">
    <property type="match status" value="2"/>
</dbReference>
<dbReference type="CDD" id="cd06267">
    <property type="entry name" value="PBP1_LacI_sugar_binding-like"/>
    <property type="match status" value="1"/>
</dbReference>
<dbReference type="PROSITE" id="PS50932">
    <property type="entry name" value="HTH_LACI_2"/>
    <property type="match status" value="1"/>
</dbReference>
<evidence type="ECO:0000313" key="6">
    <source>
        <dbReference type="EMBL" id="GAK55520.1"/>
    </source>
</evidence>
<keyword evidence="4" id="KW-0804">Transcription</keyword>
<dbReference type="AlphaFoldDB" id="A0A0S6W760"/>
<dbReference type="PROSITE" id="PS00356">
    <property type="entry name" value="HTH_LACI_1"/>
    <property type="match status" value="1"/>
</dbReference>
<dbReference type="GO" id="GO:0003700">
    <property type="term" value="F:DNA-binding transcription factor activity"/>
    <property type="evidence" value="ECO:0007669"/>
    <property type="project" value="TreeGrafter"/>
</dbReference>
<dbReference type="InterPro" id="IPR010982">
    <property type="entry name" value="Lambda_DNA-bd_dom_sf"/>
</dbReference>
<dbReference type="InterPro" id="IPR000843">
    <property type="entry name" value="HTH_LacI"/>
</dbReference>
<dbReference type="EMBL" id="DF820463">
    <property type="protein sequence ID" value="GAK55520.1"/>
    <property type="molecule type" value="Genomic_DNA"/>
</dbReference>
<dbReference type="PANTHER" id="PTHR30146">
    <property type="entry name" value="LACI-RELATED TRANSCRIPTIONAL REPRESSOR"/>
    <property type="match status" value="1"/>
</dbReference>
<dbReference type="Pfam" id="PF13377">
    <property type="entry name" value="Peripla_BP_3"/>
    <property type="match status" value="1"/>
</dbReference>
<reference evidence="6" key="1">
    <citation type="journal article" date="2015" name="PeerJ">
        <title>First genomic representation of candidate bacterial phylum KSB3 points to enhanced environmental sensing as a trigger of wastewater bulking.</title>
        <authorList>
            <person name="Sekiguchi Y."/>
            <person name="Ohashi A."/>
            <person name="Parks D.H."/>
            <person name="Yamauchi T."/>
            <person name="Tyson G.W."/>
            <person name="Hugenholtz P."/>
        </authorList>
    </citation>
    <scope>NUCLEOTIDE SEQUENCE [LARGE SCALE GENOMIC DNA]</scope>
</reference>
<dbReference type="CDD" id="cd01392">
    <property type="entry name" value="HTH_LacI"/>
    <property type="match status" value="1"/>
</dbReference>
<keyword evidence="7" id="KW-1185">Reference proteome</keyword>
<dbReference type="STRING" id="1499967.U27_02354"/>
<keyword evidence="2" id="KW-0805">Transcription regulation</keyword>
<evidence type="ECO:0000256" key="3">
    <source>
        <dbReference type="ARBA" id="ARBA00023125"/>
    </source>
</evidence>
<dbReference type="Pfam" id="PF00356">
    <property type="entry name" value="LacI"/>
    <property type="match status" value="1"/>
</dbReference>